<name>A0A7Z7CYT2_9MICO</name>
<evidence type="ECO:0000256" key="1">
    <source>
        <dbReference type="SAM" id="MobiDB-lite"/>
    </source>
</evidence>
<gene>
    <name evidence="3" type="ORF">SAMN04487751_1365</name>
</gene>
<reference evidence="3 4" key="1">
    <citation type="submission" date="2016-10" db="EMBL/GenBank/DDBJ databases">
        <authorList>
            <person name="Varghese N."/>
            <person name="Submissions S."/>
        </authorList>
    </citation>
    <scope>NUCLEOTIDE SEQUENCE [LARGE SCALE GENOMIC DNA]</scope>
    <source>
        <strain evidence="3 4">UNC380MFSha3.1</strain>
    </source>
</reference>
<proteinExistence type="predicted"/>
<feature type="compositionally biased region" description="Basic and acidic residues" evidence="1">
    <location>
        <begin position="59"/>
        <end position="71"/>
    </location>
</feature>
<dbReference type="AlphaFoldDB" id="A0A7Z7CYT2"/>
<dbReference type="EMBL" id="FOQZ01000001">
    <property type="protein sequence ID" value="SFI35808.1"/>
    <property type="molecule type" value="Genomic_DNA"/>
</dbReference>
<feature type="region of interest" description="Disordered" evidence="1">
    <location>
        <begin position="45"/>
        <end position="83"/>
    </location>
</feature>
<evidence type="ECO:0008006" key="5">
    <source>
        <dbReference type="Google" id="ProtNLM"/>
    </source>
</evidence>
<sequence>MPRILSVGGALALLFSMVVPAAAPSYCSTSGWGGNCDVTNTGTSVDIGASHNTPGRGGGDNRGDRDDDIRPPSDGGSGTAPECTGLCRGNYEVELIREVTLTDLASFAPAAPPLTGQPAGVAIVGMPANFVVAASTHTVTGELFDLPVSVRFTPASYLLVHGDGTAREASTGGQTWEALGQAQFSATATSHAYGSRGTFTAHAAVRYSAAVDFGNGWAPVPGVLELSTGGYAVDVLEVRTALVERTCVEDPGGPGC</sequence>
<evidence type="ECO:0000256" key="2">
    <source>
        <dbReference type="SAM" id="SignalP"/>
    </source>
</evidence>
<evidence type="ECO:0000313" key="4">
    <source>
        <dbReference type="Proteomes" id="UP000198702"/>
    </source>
</evidence>
<comment type="caution">
    <text evidence="3">The sequence shown here is derived from an EMBL/GenBank/DDBJ whole genome shotgun (WGS) entry which is preliminary data.</text>
</comment>
<accession>A0A7Z7CYT2</accession>
<evidence type="ECO:0000313" key="3">
    <source>
        <dbReference type="EMBL" id="SFI35808.1"/>
    </source>
</evidence>
<protein>
    <recommendedName>
        <fullName evidence="5">PKD domain-containing protein</fullName>
    </recommendedName>
</protein>
<organism evidence="3 4">
    <name type="scientific">Microbacterium saccharophilum</name>
    <dbReference type="NCBI Taxonomy" id="1213358"/>
    <lineage>
        <taxon>Bacteria</taxon>
        <taxon>Bacillati</taxon>
        <taxon>Actinomycetota</taxon>
        <taxon>Actinomycetes</taxon>
        <taxon>Micrococcales</taxon>
        <taxon>Microbacteriaceae</taxon>
        <taxon>Microbacterium</taxon>
    </lineage>
</organism>
<keyword evidence="2" id="KW-0732">Signal</keyword>
<dbReference type="Proteomes" id="UP000198702">
    <property type="component" value="Unassembled WGS sequence"/>
</dbReference>
<feature type="chain" id="PRO_5038644797" description="PKD domain-containing protein" evidence="2">
    <location>
        <begin position="22"/>
        <end position="256"/>
    </location>
</feature>
<feature type="signal peptide" evidence="2">
    <location>
        <begin position="1"/>
        <end position="21"/>
    </location>
</feature>